<gene>
    <name evidence="1" type="ORF">Y1Q_0002130</name>
</gene>
<evidence type="ECO:0000313" key="1">
    <source>
        <dbReference type="EMBL" id="KYO26496.1"/>
    </source>
</evidence>
<dbReference type="Proteomes" id="UP000050525">
    <property type="component" value="Unassembled WGS sequence"/>
</dbReference>
<accession>A0A151MPM3</accession>
<name>A0A151MPM3_ALLMI</name>
<keyword evidence="2" id="KW-1185">Reference proteome</keyword>
<sequence length="105" mass="11812">MHSALSVHGLDLASGPNLEPGSGTARLHLVTWETLMSESFMRAYAANLEEMGTLRWRQQVDQSSQRPSPPQKIDCHITLPTILEEMLLLNCYFKKLESTSCSKHL</sequence>
<dbReference type="AlphaFoldDB" id="A0A151MPM3"/>
<reference evidence="1 2" key="1">
    <citation type="journal article" date="2012" name="Genome Biol.">
        <title>Sequencing three crocodilian genomes to illuminate the evolution of archosaurs and amniotes.</title>
        <authorList>
            <person name="St John J.A."/>
            <person name="Braun E.L."/>
            <person name="Isberg S.R."/>
            <person name="Miles L.G."/>
            <person name="Chong A.Y."/>
            <person name="Gongora J."/>
            <person name="Dalzell P."/>
            <person name="Moran C."/>
            <person name="Bed'hom B."/>
            <person name="Abzhanov A."/>
            <person name="Burgess S.C."/>
            <person name="Cooksey A.M."/>
            <person name="Castoe T.A."/>
            <person name="Crawford N.G."/>
            <person name="Densmore L.D."/>
            <person name="Drew J.C."/>
            <person name="Edwards S.V."/>
            <person name="Faircloth B.C."/>
            <person name="Fujita M.K."/>
            <person name="Greenwold M.J."/>
            <person name="Hoffmann F.G."/>
            <person name="Howard J.M."/>
            <person name="Iguchi T."/>
            <person name="Janes D.E."/>
            <person name="Khan S.Y."/>
            <person name="Kohno S."/>
            <person name="de Koning A.J."/>
            <person name="Lance S.L."/>
            <person name="McCarthy F.M."/>
            <person name="McCormack J.E."/>
            <person name="Merchant M.E."/>
            <person name="Peterson D.G."/>
            <person name="Pollock D.D."/>
            <person name="Pourmand N."/>
            <person name="Raney B.J."/>
            <person name="Roessler K.A."/>
            <person name="Sanford J.R."/>
            <person name="Sawyer R.H."/>
            <person name="Schmidt C.J."/>
            <person name="Triplett E.W."/>
            <person name="Tuberville T.D."/>
            <person name="Venegas-Anaya M."/>
            <person name="Howard J.T."/>
            <person name="Jarvis E.D."/>
            <person name="Guillette L.J.Jr."/>
            <person name="Glenn T.C."/>
            <person name="Green R.E."/>
            <person name="Ray D.A."/>
        </authorList>
    </citation>
    <scope>NUCLEOTIDE SEQUENCE [LARGE SCALE GENOMIC DNA]</scope>
    <source>
        <strain evidence="1">KSC_2009_1</strain>
    </source>
</reference>
<comment type="caution">
    <text evidence="1">The sequence shown here is derived from an EMBL/GenBank/DDBJ whole genome shotgun (WGS) entry which is preliminary data.</text>
</comment>
<protein>
    <submittedName>
        <fullName evidence="1">Uncharacterized protein</fullName>
    </submittedName>
</protein>
<evidence type="ECO:0000313" key="2">
    <source>
        <dbReference type="Proteomes" id="UP000050525"/>
    </source>
</evidence>
<dbReference type="EMBL" id="AKHW03005470">
    <property type="protein sequence ID" value="KYO26496.1"/>
    <property type="molecule type" value="Genomic_DNA"/>
</dbReference>
<proteinExistence type="predicted"/>
<organism evidence="1 2">
    <name type="scientific">Alligator mississippiensis</name>
    <name type="common">American alligator</name>
    <dbReference type="NCBI Taxonomy" id="8496"/>
    <lineage>
        <taxon>Eukaryota</taxon>
        <taxon>Metazoa</taxon>
        <taxon>Chordata</taxon>
        <taxon>Craniata</taxon>
        <taxon>Vertebrata</taxon>
        <taxon>Euteleostomi</taxon>
        <taxon>Archelosauria</taxon>
        <taxon>Archosauria</taxon>
        <taxon>Crocodylia</taxon>
        <taxon>Alligatoridae</taxon>
        <taxon>Alligatorinae</taxon>
        <taxon>Alligator</taxon>
    </lineage>
</organism>